<comment type="cofactor">
    <cofactor evidence="6">
        <name>FAD</name>
        <dbReference type="ChEBI" id="CHEBI:57692"/>
    </cofactor>
</comment>
<evidence type="ECO:0000256" key="4">
    <source>
        <dbReference type="ARBA" id="ARBA00022857"/>
    </source>
</evidence>
<dbReference type="AlphaFoldDB" id="A0AAW1HM30"/>
<dbReference type="FunFam" id="3.50.50.60:FF:000403">
    <property type="entry name" value="Flavin-containing monooxygenase"/>
    <property type="match status" value="1"/>
</dbReference>
<dbReference type="InterPro" id="IPR000960">
    <property type="entry name" value="Flavin_mOase"/>
</dbReference>
<dbReference type="PROSITE" id="PS51257">
    <property type="entry name" value="PROKAR_LIPOPROTEIN"/>
    <property type="match status" value="1"/>
</dbReference>
<dbReference type="GO" id="GO:0050661">
    <property type="term" value="F:NADP binding"/>
    <property type="evidence" value="ECO:0007669"/>
    <property type="project" value="InterPro"/>
</dbReference>
<dbReference type="EC" id="1.-.-.-" evidence="6"/>
<dbReference type="Gene3D" id="3.50.50.60">
    <property type="entry name" value="FAD/NAD(P)-binding domain"/>
    <property type="match status" value="3"/>
</dbReference>
<dbReference type="PIRSF" id="PIRSF000332">
    <property type="entry name" value="FMO"/>
    <property type="match status" value="1"/>
</dbReference>
<accession>A0AAW1HM30</accession>
<comment type="similarity">
    <text evidence="1 6">Belongs to the FMO family.</text>
</comment>
<name>A0AAW1HM30_SAPOF</name>
<keyword evidence="4" id="KW-0521">NADP</keyword>
<gene>
    <name evidence="7" type="ORF">RND81_11G145700</name>
</gene>
<protein>
    <recommendedName>
        <fullName evidence="6">Flavin-containing monooxygenase</fullName>
        <ecNumber evidence="6">1.-.-.-</ecNumber>
    </recommendedName>
</protein>
<keyword evidence="2 6" id="KW-0285">Flavoprotein</keyword>
<evidence type="ECO:0000313" key="8">
    <source>
        <dbReference type="Proteomes" id="UP001443914"/>
    </source>
</evidence>
<evidence type="ECO:0000256" key="6">
    <source>
        <dbReference type="RuleBase" id="RU361177"/>
    </source>
</evidence>
<dbReference type="SUPFAM" id="SSF51905">
    <property type="entry name" value="FAD/NAD(P)-binding domain"/>
    <property type="match status" value="2"/>
</dbReference>
<dbReference type="InterPro" id="IPR020946">
    <property type="entry name" value="Flavin_mOase-like"/>
</dbReference>
<evidence type="ECO:0000256" key="2">
    <source>
        <dbReference type="ARBA" id="ARBA00022630"/>
    </source>
</evidence>
<evidence type="ECO:0000256" key="3">
    <source>
        <dbReference type="ARBA" id="ARBA00022827"/>
    </source>
</evidence>
<organism evidence="7 8">
    <name type="scientific">Saponaria officinalis</name>
    <name type="common">Common soapwort</name>
    <name type="synonym">Lychnis saponaria</name>
    <dbReference type="NCBI Taxonomy" id="3572"/>
    <lineage>
        <taxon>Eukaryota</taxon>
        <taxon>Viridiplantae</taxon>
        <taxon>Streptophyta</taxon>
        <taxon>Embryophyta</taxon>
        <taxon>Tracheophyta</taxon>
        <taxon>Spermatophyta</taxon>
        <taxon>Magnoliopsida</taxon>
        <taxon>eudicotyledons</taxon>
        <taxon>Gunneridae</taxon>
        <taxon>Pentapetalae</taxon>
        <taxon>Caryophyllales</taxon>
        <taxon>Caryophyllaceae</taxon>
        <taxon>Caryophylleae</taxon>
        <taxon>Saponaria</taxon>
    </lineage>
</organism>
<evidence type="ECO:0000313" key="7">
    <source>
        <dbReference type="EMBL" id="KAK9677480.1"/>
    </source>
</evidence>
<dbReference type="GO" id="GO:0004499">
    <property type="term" value="F:N,N-dimethylaniline monooxygenase activity"/>
    <property type="evidence" value="ECO:0007669"/>
    <property type="project" value="InterPro"/>
</dbReference>
<keyword evidence="3 6" id="KW-0274">FAD</keyword>
<dbReference type="InterPro" id="IPR050346">
    <property type="entry name" value="FMO-like"/>
</dbReference>
<keyword evidence="5 6" id="KW-0560">Oxidoreductase</keyword>
<evidence type="ECO:0000256" key="5">
    <source>
        <dbReference type="ARBA" id="ARBA00023002"/>
    </source>
</evidence>
<evidence type="ECO:0000256" key="1">
    <source>
        <dbReference type="ARBA" id="ARBA00009183"/>
    </source>
</evidence>
<keyword evidence="8" id="KW-1185">Reference proteome</keyword>
<dbReference type="FunFam" id="3.50.50.60:FF:000169">
    <property type="entry name" value="Flavin-containing monooxygenase"/>
    <property type="match status" value="1"/>
</dbReference>
<dbReference type="GO" id="GO:0050660">
    <property type="term" value="F:flavin adenine dinucleotide binding"/>
    <property type="evidence" value="ECO:0007669"/>
    <property type="project" value="InterPro"/>
</dbReference>
<reference evidence="7" key="1">
    <citation type="submission" date="2024-03" db="EMBL/GenBank/DDBJ databases">
        <title>WGS assembly of Saponaria officinalis var. Norfolk2.</title>
        <authorList>
            <person name="Jenkins J."/>
            <person name="Shu S."/>
            <person name="Grimwood J."/>
            <person name="Barry K."/>
            <person name="Goodstein D."/>
            <person name="Schmutz J."/>
            <person name="Leebens-Mack J."/>
            <person name="Osbourn A."/>
        </authorList>
    </citation>
    <scope>NUCLEOTIDE SEQUENCE [LARGE SCALE GENOMIC DNA]</scope>
    <source>
        <strain evidence="7">JIC</strain>
    </source>
</reference>
<dbReference type="InterPro" id="IPR036188">
    <property type="entry name" value="FAD/NAD-bd_sf"/>
</dbReference>
<dbReference type="FunFam" id="3.50.50.60:FF:000440">
    <property type="entry name" value="Flavin-containing monooxygenase"/>
    <property type="match status" value="1"/>
</dbReference>
<proteinExistence type="inferred from homology"/>
<dbReference type="PANTHER" id="PTHR23023">
    <property type="entry name" value="DIMETHYLANILINE MONOOXYGENASE"/>
    <property type="match status" value="1"/>
</dbReference>
<sequence>MERRIGIVGAGISGLLACKYALAKGYNPILFESRNTIGGVWTKTVETTKLQTPKPFYQFSDFPWPTEIDTFFPNQTQVLNYLQSYANHFDLVKHIRFNTKVVSIKYDGPTDDEIESWALWGGNGDPFGNKGTWSITIEDVITHSTEVKQVDFVILCLGKYSDIPNIPEFAEGKGPEAFQGKVMHSMEYANMENDQAKALIMGKRVTVVGFQKSALDIAMECSTANGVEHPCTVICRTPHWNLPDYFPWGVPLANLYLSRFAELLLHKPGEGPLLAAVAALLSPVRWAISKFVESDIKKKHRLKKHGMVPDHSFTQELNTCLTSSIPEGFYDNADKGTLIFKRSPTFHFCKEGVQLDPNVKGTDLVVKSDLVILATGFKGDHKLKDVFVSPMFKAYIMGSPDKIVPLYRQCIHPRIPQVAAIGFSESVTNLYTFEMRARWLMELLDGKFKLPSIKNMEKDINQWDKFMKKYGGKYYRKSCIAGVHIWYNDQLCKDMGLNPRRKNGLWAELFEPYGPMDYAQKS</sequence>
<comment type="caution">
    <text evidence="7">The sequence shown here is derived from an EMBL/GenBank/DDBJ whole genome shotgun (WGS) entry which is preliminary data.</text>
</comment>
<keyword evidence="6" id="KW-0503">Monooxygenase</keyword>
<dbReference type="Proteomes" id="UP001443914">
    <property type="component" value="Unassembled WGS sequence"/>
</dbReference>
<dbReference type="Pfam" id="PF00743">
    <property type="entry name" value="FMO-like"/>
    <property type="match status" value="1"/>
</dbReference>
<dbReference type="EMBL" id="JBDFQZ010000011">
    <property type="protein sequence ID" value="KAK9677480.1"/>
    <property type="molecule type" value="Genomic_DNA"/>
</dbReference>